<evidence type="ECO:0000256" key="9">
    <source>
        <dbReference type="RuleBase" id="RU361166"/>
    </source>
</evidence>
<evidence type="ECO:0000256" key="2">
    <source>
        <dbReference type="ARBA" id="ARBA00007072"/>
    </source>
</evidence>
<evidence type="ECO:0000256" key="8">
    <source>
        <dbReference type="PROSITE-ProRule" id="PRU10060"/>
    </source>
</evidence>
<dbReference type="Proteomes" id="UP000716291">
    <property type="component" value="Unassembled WGS sequence"/>
</dbReference>
<keyword evidence="11" id="KW-1133">Transmembrane helix</keyword>
<reference evidence="13" key="1">
    <citation type="journal article" date="2020" name="Microb. Genom.">
        <title>Genetic diversity of clinical and environmental Mucorales isolates obtained from an investigation of mucormycosis cases among solid organ transplant recipients.</title>
        <authorList>
            <person name="Nguyen M.H."/>
            <person name="Kaul D."/>
            <person name="Muto C."/>
            <person name="Cheng S.J."/>
            <person name="Richter R.A."/>
            <person name="Bruno V.M."/>
            <person name="Liu G."/>
            <person name="Beyhan S."/>
            <person name="Sundermann A.J."/>
            <person name="Mounaud S."/>
            <person name="Pasculle A.W."/>
            <person name="Nierman W.C."/>
            <person name="Driscoll E."/>
            <person name="Cumbie R."/>
            <person name="Clancy C.J."/>
            <person name="Dupont C.L."/>
        </authorList>
    </citation>
    <scope>NUCLEOTIDE SEQUENCE</scope>
    <source>
        <strain evidence="13">GL11</strain>
    </source>
</reference>
<evidence type="ECO:0000256" key="6">
    <source>
        <dbReference type="ARBA" id="ARBA00023295"/>
    </source>
</evidence>
<name>A0A9P6XKM2_RHIOR</name>
<feature type="region of interest" description="Disordered" evidence="10">
    <location>
        <begin position="567"/>
        <end position="591"/>
    </location>
</feature>
<evidence type="ECO:0000256" key="5">
    <source>
        <dbReference type="ARBA" id="ARBA00023277"/>
    </source>
</evidence>
<comment type="catalytic activity">
    <reaction evidence="1 9">
        <text>Endohydrolysis of (1-&gt;4)-beta-D-glucosidic linkages in cellulose, lichenin and cereal beta-D-glucans.</text>
        <dbReference type="EC" id="3.2.1.4"/>
    </reaction>
</comment>
<keyword evidence="7 8" id="KW-0624">Polysaccharide degradation</keyword>
<keyword evidence="6 8" id="KW-0326">Glycosidase</keyword>
<keyword evidence="5 8" id="KW-0119">Carbohydrate metabolism</keyword>
<evidence type="ECO:0000259" key="12">
    <source>
        <dbReference type="Pfam" id="PF00759"/>
    </source>
</evidence>
<dbReference type="InterPro" id="IPR008928">
    <property type="entry name" value="6-hairpin_glycosidase_sf"/>
</dbReference>
<feature type="active site" evidence="8">
    <location>
        <position position="473"/>
    </location>
</feature>
<keyword evidence="11" id="KW-0472">Membrane</keyword>
<keyword evidence="3 8" id="KW-0378">Hydrolase</keyword>
<evidence type="ECO:0000256" key="10">
    <source>
        <dbReference type="SAM" id="MobiDB-lite"/>
    </source>
</evidence>
<dbReference type="Gene3D" id="1.50.10.10">
    <property type="match status" value="1"/>
</dbReference>
<accession>A0A9P6XKM2</accession>
<dbReference type="InterPro" id="IPR012341">
    <property type="entry name" value="6hp_glycosidase-like_sf"/>
</dbReference>
<keyword evidence="9" id="KW-0732">Signal</keyword>
<dbReference type="PANTHER" id="PTHR22298">
    <property type="entry name" value="ENDO-1,4-BETA-GLUCANASE"/>
    <property type="match status" value="1"/>
</dbReference>
<dbReference type="AlphaFoldDB" id="A0A9P6XKM2"/>
<evidence type="ECO:0000256" key="4">
    <source>
        <dbReference type="ARBA" id="ARBA00023001"/>
    </source>
</evidence>
<evidence type="ECO:0000256" key="7">
    <source>
        <dbReference type="ARBA" id="ARBA00023326"/>
    </source>
</evidence>
<evidence type="ECO:0000256" key="1">
    <source>
        <dbReference type="ARBA" id="ARBA00000966"/>
    </source>
</evidence>
<evidence type="ECO:0000313" key="13">
    <source>
        <dbReference type="EMBL" id="KAG1315848.1"/>
    </source>
</evidence>
<feature type="signal peptide" evidence="9">
    <location>
        <begin position="1"/>
        <end position="23"/>
    </location>
</feature>
<dbReference type="GO" id="GO:0008810">
    <property type="term" value="F:cellulase activity"/>
    <property type="evidence" value="ECO:0007669"/>
    <property type="project" value="UniProtKB-EC"/>
</dbReference>
<comment type="caution">
    <text evidence="13">The sequence shown here is derived from an EMBL/GenBank/DDBJ whole genome shotgun (WGS) entry which is preliminary data.</text>
</comment>
<comment type="similarity">
    <text evidence="2 8 9">Belongs to the glycosyl hydrolase 9 (cellulase E) family.</text>
</comment>
<dbReference type="SUPFAM" id="SSF48208">
    <property type="entry name" value="Six-hairpin glycosidases"/>
    <property type="match status" value="1"/>
</dbReference>
<feature type="transmembrane region" description="Helical" evidence="11">
    <location>
        <begin position="533"/>
        <end position="557"/>
    </location>
</feature>
<dbReference type="GO" id="GO:0030245">
    <property type="term" value="P:cellulose catabolic process"/>
    <property type="evidence" value="ECO:0007669"/>
    <property type="project" value="UniProtKB-KW"/>
</dbReference>
<feature type="chain" id="PRO_5040547245" description="Endoglucanase" evidence="9">
    <location>
        <begin position="24"/>
        <end position="591"/>
    </location>
</feature>
<dbReference type="InterPro" id="IPR001701">
    <property type="entry name" value="Glyco_hydro_9"/>
</dbReference>
<dbReference type="Pfam" id="PF00759">
    <property type="entry name" value="Glyco_hydro_9"/>
    <property type="match status" value="1"/>
</dbReference>
<keyword evidence="11" id="KW-0812">Transmembrane</keyword>
<feature type="domain" description="Glycoside hydrolase family 9" evidence="12">
    <location>
        <begin position="37"/>
        <end position="495"/>
    </location>
</feature>
<dbReference type="OrthoDB" id="10257085at2759"/>
<evidence type="ECO:0000313" key="14">
    <source>
        <dbReference type="Proteomes" id="UP000716291"/>
    </source>
</evidence>
<keyword evidence="4 9" id="KW-0136">Cellulose degradation</keyword>
<feature type="active site" evidence="8">
    <location>
        <position position="482"/>
    </location>
</feature>
<evidence type="ECO:0000256" key="3">
    <source>
        <dbReference type="ARBA" id="ARBA00022801"/>
    </source>
</evidence>
<protein>
    <recommendedName>
        <fullName evidence="9">Endoglucanase</fullName>
        <ecNumber evidence="9">3.2.1.4</ecNumber>
    </recommendedName>
</protein>
<gene>
    <name evidence="13" type="ORF">G6F64_000322</name>
</gene>
<dbReference type="PROSITE" id="PS00698">
    <property type="entry name" value="GH9_3"/>
    <property type="match status" value="1"/>
</dbReference>
<dbReference type="EMBL" id="JAANQT010000019">
    <property type="protein sequence ID" value="KAG1315848.1"/>
    <property type="molecule type" value="Genomic_DNA"/>
</dbReference>
<dbReference type="EC" id="3.2.1.4" evidence="9"/>
<evidence type="ECO:0000256" key="11">
    <source>
        <dbReference type="SAM" id="Phobius"/>
    </source>
</evidence>
<dbReference type="InterPro" id="IPR033126">
    <property type="entry name" value="Glyco_hydro_9_Asp/Glu_AS"/>
</dbReference>
<keyword evidence="14" id="KW-1185">Reference proteome</keyword>
<proteinExistence type="inferred from homology"/>
<organism evidence="13 14">
    <name type="scientific">Rhizopus oryzae</name>
    <name type="common">Mucormycosis agent</name>
    <name type="synonym">Rhizopus arrhizus var. delemar</name>
    <dbReference type="NCBI Taxonomy" id="64495"/>
    <lineage>
        <taxon>Eukaryota</taxon>
        <taxon>Fungi</taxon>
        <taxon>Fungi incertae sedis</taxon>
        <taxon>Mucoromycota</taxon>
        <taxon>Mucoromycotina</taxon>
        <taxon>Mucoromycetes</taxon>
        <taxon>Mucorales</taxon>
        <taxon>Mucorineae</taxon>
        <taxon>Rhizopodaceae</taxon>
        <taxon>Rhizopus</taxon>
    </lineage>
</organism>
<sequence>MIFLLAIIIIQILSTVLFTSAVAVNNLTIVQTPDPEYVRLLSHSILFYEAQRSGKLPSDNRLPWRHDSCLTDGSDVNLDLTGGYYDAGDYLKFTFPLSYTVFMLSWGGTEYFEGYKLANQTNYLKNQLKWATDWMIKAHPQECTLYVQVGDVQLDNNYFGPDTGIPLPRPSYQINETHFGTEAASMAATAFATASSFFRVLASATGDESNTAYANVLLSHATQLYNCSQSIEYTRYQSSVPTVKDVYASTNYLDDLILSSIALYKSTNNQSYLDDALGLYQLSDWRTNHTEPLDWDNKYGAVYVLLAEVLFNISEPDISLQRRIDAENYLDGMVNNTTVNQTKGGLLFWDYYSDDNSNSNAMSASYLLLYYSAKILRPLLSIPSINKEPISAKIESYEELANKQLNYIFGMNPIQQNYVVGERDNSPKYPHSALSAGFSSLAEAIANPTDLSHSHTIYGAIVGGPAKNDSFTDQRLDWSQTEVALDYNACYQGILAYQVMHSTQGPFYESLPNVTQTSSSNLDNQDSHGLPRWALAIAILLPILFFILLVLSAFLFVRRRSKAKRTGDEGSTVYQGNMADKKQETLPTYSQ</sequence>